<dbReference type="PROSITE" id="PS01124">
    <property type="entry name" value="HTH_ARAC_FAMILY_2"/>
    <property type="match status" value="1"/>
</dbReference>
<dbReference type="SMART" id="SM00342">
    <property type="entry name" value="HTH_ARAC"/>
    <property type="match status" value="1"/>
</dbReference>
<dbReference type="EMBL" id="JACXLD010000005">
    <property type="protein sequence ID" value="MBD2859409.1"/>
    <property type="molecule type" value="Genomic_DNA"/>
</dbReference>
<keyword evidence="3" id="KW-0804">Transcription</keyword>
<dbReference type="InterPro" id="IPR018060">
    <property type="entry name" value="HTH_AraC"/>
</dbReference>
<keyword evidence="1" id="KW-0805">Transcription regulation</keyword>
<dbReference type="PANTHER" id="PTHR47894:SF1">
    <property type="entry name" value="HTH-TYPE TRANSCRIPTIONAL REGULATOR VQSM"/>
    <property type="match status" value="1"/>
</dbReference>
<dbReference type="InterPro" id="IPR032687">
    <property type="entry name" value="AraC-type_N"/>
</dbReference>
<dbReference type="PRINTS" id="PR00032">
    <property type="entry name" value="HTHARAC"/>
</dbReference>
<dbReference type="InterPro" id="IPR020449">
    <property type="entry name" value="Tscrpt_reg_AraC-type_HTH"/>
</dbReference>
<dbReference type="GO" id="GO:0003700">
    <property type="term" value="F:DNA-binding transcription factor activity"/>
    <property type="evidence" value="ECO:0007669"/>
    <property type="project" value="InterPro"/>
</dbReference>
<dbReference type="Proteomes" id="UP000610558">
    <property type="component" value="Unassembled WGS sequence"/>
</dbReference>
<evidence type="ECO:0000256" key="3">
    <source>
        <dbReference type="ARBA" id="ARBA00023163"/>
    </source>
</evidence>
<accession>A0A927C194</accession>
<keyword evidence="6" id="KW-1185">Reference proteome</keyword>
<feature type="domain" description="HTH araC/xylS-type" evidence="4">
    <location>
        <begin position="247"/>
        <end position="346"/>
    </location>
</feature>
<dbReference type="PANTHER" id="PTHR47894">
    <property type="entry name" value="HTH-TYPE TRANSCRIPTIONAL REGULATOR GADX"/>
    <property type="match status" value="1"/>
</dbReference>
<sequence>MINPAAKEPSFDDPVFPIALLDLGEKFFERRNRKLSALYQRCCITPAQISRKDAHITGWQFRELFRACKEIAMPSPPLSVQLAEFVPITVPGGMFGLASFTAKNVKQALEVMTDFAYTVMPAYHFEVLSTGQQQHIILRPAMDFGDVQRELDESVCGYVLNLRLFAQLPDPPVRVSLRHEPLGNLADYEKQFAAKFYFSQNLLELVFEKHHLMQPLYTHNQSTFDQVYSSLRNTCDREQGSSTPTATRVRKLLGERLAVGMPLNIQALAETMNISERTLARRLHQEQSSFVDIKQQVSIDYAKFLLESSEQPICKIAQASGYTSDSNFSRAFKAVTGLTPKQFRSGS</sequence>
<comment type="caution">
    <text evidence="5">The sequence shown here is derived from an EMBL/GenBank/DDBJ whole genome shotgun (WGS) entry which is preliminary data.</text>
</comment>
<evidence type="ECO:0000313" key="6">
    <source>
        <dbReference type="Proteomes" id="UP000610558"/>
    </source>
</evidence>
<dbReference type="GO" id="GO:0005829">
    <property type="term" value="C:cytosol"/>
    <property type="evidence" value="ECO:0007669"/>
    <property type="project" value="TreeGrafter"/>
</dbReference>
<dbReference type="Pfam" id="PF12625">
    <property type="entry name" value="Arabinose_bd"/>
    <property type="match status" value="1"/>
</dbReference>
<evidence type="ECO:0000256" key="2">
    <source>
        <dbReference type="ARBA" id="ARBA00023125"/>
    </source>
</evidence>
<dbReference type="GO" id="GO:0000976">
    <property type="term" value="F:transcription cis-regulatory region binding"/>
    <property type="evidence" value="ECO:0007669"/>
    <property type="project" value="TreeGrafter"/>
</dbReference>
<keyword evidence="2" id="KW-0238">DNA-binding</keyword>
<name>A0A927C194_9GAMM</name>
<evidence type="ECO:0000259" key="4">
    <source>
        <dbReference type="PROSITE" id="PS01124"/>
    </source>
</evidence>
<dbReference type="Pfam" id="PF12833">
    <property type="entry name" value="HTH_18"/>
    <property type="match status" value="1"/>
</dbReference>
<proteinExistence type="predicted"/>
<protein>
    <submittedName>
        <fullName evidence="5">Helix-turn-helix domain-containing protein</fullName>
    </submittedName>
</protein>
<dbReference type="AlphaFoldDB" id="A0A927C194"/>
<evidence type="ECO:0000313" key="5">
    <source>
        <dbReference type="EMBL" id="MBD2859409.1"/>
    </source>
</evidence>
<dbReference type="Gene3D" id="1.10.10.60">
    <property type="entry name" value="Homeodomain-like"/>
    <property type="match status" value="1"/>
</dbReference>
<dbReference type="InterPro" id="IPR009057">
    <property type="entry name" value="Homeodomain-like_sf"/>
</dbReference>
<reference evidence="5" key="1">
    <citation type="submission" date="2020-09" db="EMBL/GenBank/DDBJ databases">
        <authorList>
            <person name="Yoon J.-W."/>
        </authorList>
    </citation>
    <scope>NUCLEOTIDE SEQUENCE</scope>
    <source>
        <strain evidence="5">KMU-158</strain>
    </source>
</reference>
<evidence type="ECO:0000256" key="1">
    <source>
        <dbReference type="ARBA" id="ARBA00023015"/>
    </source>
</evidence>
<organism evidence="5 6">
    <name type="scientific">Spongiibacter pelagi</name>
    <dbReference type="NCBI Taxonomy" id="2760804"/>
    <lineage>
        <taxon>Bacteria</taxon>
        <taxon>Pseudomonadati</taxon>
        <taxon>Pseudomonadota</taxon>
        <taxon>Gammaproteobacteria</taxon>
        <taxon>Cellvibrionales</taxon>
        <taxon>Spongiibacteraceae</taxon>
        <taxon>Spongiibacter</taxon>
    </lineage>
</organism>
<dbReference type="SUPFAM" id="SSF46689">
    <property type="entry name" value="Homeodomain-like"/>
    <property type="match status" value="1"/>
</dbReference>
<gene>
    <name evidence="5" type="ORF">IB286_10370</name>
</gene>
<dbReference type="RefSeq" id="WP_190765227.1">
    <property type="nucleotide sequence ID" value="NZ_JACXLD010000005.1"/>
</dbReference>